<dbReference type="EMBL" id="REGN01003882">
    <property type="protein sequence ID" value="RNA20293.1"/>
    <property type="molecule type" value="Genomic_DNA"/>
</dbReference>
<comment type="caution">
    <text evidence="1">The sequence shown here is derived from an EMBL/GenBank/DDBJ whole genome shotgun (WGS) entry which is preliminary data.</text>
</comment>
<sequence length="182" mass="21370">MVGTTDKSKSFVPFGLLLSKHETHEDFSFLFKAVKDLSKEIYNCDFNKRVVCWSHVERHIKDNLKGVQKDTKQRIKNDLVAIQCSTIHEHFETVWKLFSDKWFDPSPKESLSHQQLLINEFLNYFSDNWLGQYTCSWYEEYARGIPSTDNALESTNNVIKEEATQRELLPINEFLRICGKIT</sequence>
<proteinExistence type="predicted"/>
<gene>
    <name evidence="1" type="ORF">BpHYR1_031910</name>
</gene>
<protein>
    <recommendedName>
        <fullName evidence="3">MULE transposase domain-containing protein</fullName>
    </recommendedName>
</protein>
<evidence type="ECO:0008006" key="3">
    <source>
        <dbReference type="Google" id="ProtNLM"/>
    </source>
</evidence>
<evidence type="ECO:0000313" key="2">
    <source>
        <dbReference type="Proteomes" id="UP000276133"/>
    </source>
</evidence>
<evidence type="ECO:0000313" key="1">
    <source>
        <dbReference type="EMBL" id="RNA20293.1"/>
    </source>
</evidence>
<reference evidence="1 2" key="1">
    <citation type="journal article" date="2018" name="Sci. Rep.">
        <title>Genomic signatures of local adaptation to the degree of environmental predictability in rotifers.</title>
        <authorList>
            <person name="Franch-Gras L."/>
            <person name="Hahn C."/>
            <person name="Garcia-Roger E.M."/>
            <person name="Carmona M.J."/>
            <person name="Serra M."/>
            <person name="Gomez A."/>
        </authorList>
    </citation>
    <scope>NUCLEOTIDE SEQUENCE [LARGE SCALE GENOMIC DNA]</scope>
    <source>
        <strain evidence="1">HYR1</strain>
    </source>
</reference>
<name>A0A3M7R9K0_BRAPC</name>
<dbReference type="OrthoDB" id="119028at2759"/>
<organism evidence="1 2">
    <name type="scientific">Brachionus plicatilis</name>
    <name type="common">Marine rotifer</name>
    <name type="synonym">Brachionus muelleri</name>
    <dbReference type="NCBI Taxonomy" id="10195"/>
    <lineage>
        <taxon>Eukaryota</taxon>
        <taxon>Metazoa</taxon>
        <taxon>Spiralia</taxon>
        <taxon>Gnathifera</taxon>
        <taxon>Rotifera</taxon>
        <taxon>Eurotatoria</taxon>
        <taxon>Monogononta</taxon>
        <taxon>Pseudotrocha</taxon>
        <taxon>Ploima</taxon>
        <taxon>Brachionidae</taxon>
        <taxon>Brachionus</taxon>
    </lineage>
</organism>
<dbReference type="AlphaFoldDB" id="A0A3M7R9K0"/>
<dbReference type="Proteomes" id="UP000276133">
    <property type="component" value="Unassembled WGS sequence"/>
</dbReference>
<accession>A0A3M7R9K0</accession>
<keyword evidence="2" id="KW-1185">Reference proteome</keyword>